<dbReference type="AlphaFoldDB" id="A0A1F5RC64"/>
<evidence type="ECO:0000313" key="3">
    <source>
        <dbReference type="Proteomes" id="UP000177230"/>
    </source>
</evidence>
<protein>
    <recommendedName>
        <fullName evidence="1">N-acetyltransferase domain-containing protein</fullName>
    </recommendedName>
</protein>
<dbReference type="Gene3D" id="3.40.630.30">
    <property type="match status" value="1"/>
</dbReference>
<comment type="caution">
    <text evidence="2">The sequence shown here is derived from an EMBL/GenBank/DDBJ whole genome shotgun (WGS) entry which is preliminary data.</text>
</comment>
<dbReference type="PROSITE" id="PS51186">
    <property type="entry name" value="GNAT"/>
    <property type="match status" value="1"/>
</dbReference>
<dbReference type="GO" id="GO:0016747">
    <property type="term" value="F:acyltransferase activity, transferring groups other than amino-acyl groups"/>
    <property type="evidence" value="ECO:0007669"/>
    <property type="project" value="InterPro"/>
</dbReference>
<gene>
    <name evidence="2" type="ORF">A2024_03475</name>
</gene>
<proteinExistence type="predicted"/>
<dbReference type="Proteomes" id="UP000177230">
    <property type="component" value="Unassembled WGS sequence"/>
</dbReference>
<evidence type="ECO:0000313" key="2">
    <source>
        <dbReference type="EMBL" id="OGF12060.1"/>
    </source>
</evidence>
<name>A0A1F5RC64_9BACT</name>
<organism evidence="2 3">
    <name type="scientific">Candidatus Edwardsbacteria bacterium GWF2_54_11</name>
    <dbReference type="NCBI Taxonomy" id="1817851"/>
    <lineage>
        <taxon>Bacteria</taxon>
        <taxon>Candidatus Edwardsiibacteriota</taxon>
    </lineage>
</organism>
<reference evidence="2 3" key="1">
    <citation type="journal article" date="2016" name="Nat. Commun.">
        <title>Thousands of microbial genomes shed light on interconnected biogeochemical processes in an aquifer system.</title>
        <authorList>
            <person name="Anantharaman K."/>
            <person name="Brown C.T."/>
            <person name="Hug L.A."/>
            <person name="Sharon I."/>
            <person name="Castelle C.J."/>
            <person name="Probst A.J."/>
            <person name="Thomas B.C."/>
            <person name="Singh A."/>
            <person name="Wilkins M.J."/>
            <person name="Karaoz U."/>
            <person name="Brodie E.L."/>
            <person name="Williams K.H."/>
            <person name="Hubbard S.S."/>
            <person name="Banfield J.F."/>
        </authorList>
    </citation>
    <scope>NUCLEOTIDE SEQUENCE [LARGE SCALE GENOMIC DNA]</scope>
</reference>
<dbReference type="CDD" id="cd04301">
    <property type="entry name" value="NAT_SF"/>
    <property type="match status" value="1"/>
</dbReference>
<dbReference type="InterPro" id="IPR016181">
    <property type="entry name" value="Acyl_CoA_acyltransferase"/>
</dbReference>
<feature type="domain" description="N-acetyltransferase" evidence="1">
    <location>
        <begin position="5"/>
        <end position="168"/>
    </location>
</feature>
<dbReference type="Pfam" id="PF00583">
    <property type="entry name" value="Acetyltransf_1"/>
    <property type="match status" value="1"/>
</dbReference>
<evidence type="ECO:0000259" key="1">
    <source>
        <dbReference type="PROSITE" id="PS51186"/>
    </source>
</evidence>
<dbReference type="PANTHER" id="PTHR43617">
    <property type="entry name" value="L-AMINO ACID N-ACETYLTRANSFERASE"/>
    <property type="match status" value="1"/>
</dbReference>
<accession>A0A1F5RC64</accession>
<dbReference type="InterPro" id="IPR000182">
    <property type="entry name" value="GNAT_dom"/>
</dbReference>
<sequence>MYNSILIRPYQPADPIPEITALLHRAYAKLAGQGVRFWASRQDDSVTEKRLKTGTSFLAVKDSALVGTISVYGPDKNSPAEFYRRDDVNFFGQFGVDPALQGTGLGKRLYLTVEDHCKKNQVKFLALDTCENAADLIAMYQRWGFKQVDRVKWEVVDFRSIIMAKELTAPSLPLP</sequence>
<dbReference type="SUPFAM" id="SSF55729">
    <property type="entry name" value="Acyl-CoA N-acyltransferases (Nat)"/>
    <property type="match status" value="1"/>
</dbReference>
<dbReference type="EMBL" id="MFFM01000034">
    <property type="protein sequence ID" value="OGF12060.1"/>
    <property type="molecule type" value="Genomic_DNA"/>
</dbReference>
<dbReference type="InterPro" id="IPR050276">
    <property type="entry name" value="MshD_Acetyltransferase"/>
</dbReference>